<evidence type="ECO:0000313" key="1">
    <source>
        <dbReference type="EMBL" id="MBA0699251.1"/>
    </source>
</evidence>
<gene>
    <name evidence="1" type="ORF">Goari_000904</name>
</gene>
<name>A0A7J8YI54_GOSAI</name>
<sequence length="25" mass="2768">MSKWISNYFKLMPSIGIPSIAASLL</sequence>
<dbReference type="EMBL" id="JABFAA010000013">
    <property type="protein sequence ID" value="MBA0699251.1"/>
    <property type="molecule type" value="Genomic_DNA"/>
</dbReference>
<proteinExistence type="predicted"/>
<dbReference type="Proteomes" id="UP000593577">
    <property type="component" value="Unassembled WGS sequence"/>
</dbReference>
<protein>
    <submittedName>
        <fullName evidence="1">Uncharacterized protein</fullName>
    </submittedName>
</protein>
<keyword evidence="2" id="KW-1185">Reference proteome</keyword>
<dbReference type="AlphaFoldDB" id="A0A7J8YI54"/>
<evidence type="ECO:0000313" key="2">
    <source>
        <dbReference type="Proteomes" id="UP000593577"/>
    </source>
</evidence>
<accession>A0A7J8YI54</accession>
<organism evidence="1 2">
    <name type="scientific">Gossypium aridum</name>
    <name type="common">American cotton</name>
    <name type="synonym">Erioxylum aridum</name>
    <dbReference type="NCBI Taxonomy" id="34290"/>
    <lineage>
        <taxon>Eukaryota</taxon>
        <taxon>Viridiplantae</taxon>
        <taxon>Streptophyta</taxon>
        <taxon>Embryophyta</taxon>
        <taxon>Tracheophyta</taxon>
        <taxon>Spermatophyta</taxon>
        <taxon>Magnoliopsida</taxon>
        <taxon>eudicotyledons</taxon>
        <taxon>Gunneridae</taxon>
        <taxon>Pentapetalae</taxon>
        <taxon>rosids</taxon>
        <taxon>malvids</taxon>
        <taxon>Malvales</taxon>
        <taxon>Malvaceae</taxon>
        <taxon>Malvoideae</taxon>
        <taxon>Gossypium</taxon>
    </lineage>
</organism>
<reference evidence="1 2" key="1">
    <citation type="journal article" date="2019" name="Genome Biol. Evol.">
        <title>Insights into the evolution of the New World diploid cottons (Gossypium, subgenus Houzingenia) based on genome sequencing.</title>
        <authorList>
            <person name="Grover C.E."/>
            <person name="Arick M.A. 2nd"/>
            <person name="Thrash A."/>
            <person name="Conover J.L."/>
            <person name="Sanders W.S."/>
            <person name="Peterson D.G."/>
            <person name="Frelichowski J.E."/>
            <person name="Scheffler J.A."/>
            <person name="Scheffler B.E."/>
            <person name="Wendel J.F."/>
        </authorList>
    </citation>
    <scope>NUCLEOTIDE SEQUENCE [LARGE SCALE GENOMIC DNA]</scope>
    <source>
        <strain evidence="1">185</strain>
        <tissue evidence="1">Leaf</tissue>
    </source>
</reference>
<comment type="caution">
    <text evidence="1">The sequence shown here is derived from an EMBL/GenBank/DDBJ whole genome shotgun (WGS) entry which is preliminary data.</text>
</comment>